<dbReference type="Proteomes" id="UP000305948">
    <property type="component" value="Unassembled WGS sequence"/>
</dbReference>
<name>A0A5C3MVK2_9AGAM</name>
<dbReference type="AlphaFoldDB" id="A0A5C3MVK2"/>
<evidence type="ECO:0000313" key="2">
    <source>
        <dbReference type="Proteomes" id="UP000305948"/>
    </source>
</evidence>
<accession>A0A5C3MVK2</accession>
<reference evidence="1 2" key="1">
    <citation type="journal article" date="2019" name="Nat. Ecol. Evol.">
        <title>Megaphylogeny resolves global patterns of mushroom evolution.</title>
        <authorList>
            <person name="Varga T."/>
            <person name="Krizsan K."/>
            <person name="Foldi C."/>
            <person name="Dima B."/>
            <person name="Sanchez-Garcia M."/>
            <person name="Sanchez-Ramirez S."/>
            <person name="Szollosi G.J."/>
            <person name="Szarkandi J.G."/>
            <person name="Papp V."/>
            <person name="Albert L."/>
            <person name="Andreopoulos W."/>
            <person name="Angelini C."/>
            <person name="Antonin V."/>
            <person name="Barry K.W."/>
            <person name="Bougher N.L."/>
            <person name="Buchanan P."/>
            <person name="Buyck B."/>
            <person name="Bense V."/>
            <person name="Catcheside P."/>
            <person name="Chovatia M."/>
            <person name="Cooper J."/>
            <person name="Damon W."/>
            <person name="Desjardin D."/>
            <person name="Finy P."/>
            <person name="Geml J."/>
            <person name="Haridas S."/>
            <person name="Hughes K."/>
            <person name="Justo A."/>
            <person name="Karasinski D."/>
            <person name="Kautmanova I."/>
            <person name="Kiss B."/>
            <person name="Kocsube S."/>
            <person name="Kotiranta H."/>
            <person name="LaButti K.M."/>
            <person name="Lechner B.E."/>
            <person name="Liimatainen K."/>
            <person name="Lipzen A."/>
            <person name="Lukacs Z."/>
            <person name="Mihaltcheva S."/>
            <person name="Morgado L.N."/>
            <person name="Niskanen T."/>
            <person name="Noordeloos M.E."/>
            <person name="Ohm R.A."/>
            <person name="Ortiz-Santana B."/>
            <person name="Ovrebo C."/>
            <person name="Racz N."/>
            <person name="Riley R."/>
            <person name="Savchenko A."/>
            <person name="Shiryaev A."/>
            <person name="Soop K."/>
            <person name="Spirin V."/>
            <person name="Szebenyi C."/>
            <person name="Tomsovsky M."/>
            <person name="Tulloss R.E."/>
            <person name="Uehling J."/>
            <person name="Grigoriev I.V."/>
            <person name="Vagvolgyi C."/>
            <person name="Papp T."/>
            <person name="Martin F.M."/>
            <person name="Miettinen O."/>
            <person name="Hibbett D.S."/>
            <person name="Nagy L.G."/>
        </authorList>
    </citation>
    <scope>NUCLEOTIDE SEQUENCE [LARGE SCALE GENOMIC DNA]</scope>
    <source>
        <strain evidence="1 2">OMC1185</strain>
    </source>
</reference>
<proteinExistence type="predicted"/>
<protein>
    <submittedName>
        <fullName evidence="1">Uncharacterized protein</fullName>
    </submittedName>
</protein>
<dbReference type="EMBL" id="ML213516">
    <property type="protein sequence ID" value="TFK49364.1"/>
    <property type="molecule type" value="Genomic_DNA"/>
</dbReference>
<gene>
    <name evidence="1" type="ORF">OE88DRAFT_414812</name>
</gene>
<keyword evidence="2" id="KW-1185">Reference proteome</keyword>
<evidence type="ECO:0000313" key="1">
    <source>
        <dbReference type="EMBL" id="TFK49364.1"/>
    </source>
</evidence>
<organism evidence="1 2">
    <name type="scientific">Heliocybe sulcata</name>
    <dbReference type="NCBI Taxonomy" id="5364"/>
    <lineage>
        <taxon>Eukaryota</taxon>
        <taxon>Fungi</taxon>
        <taxon>Dikarya</taxon>
        <taxon>Basidiomycota</taxon>
        <taxon>Agaricomycotina</taxon>
        <taxon>Agaricomycetes</taxon>
        <taxon>Gloeophyllales</taxon>
        <taxon>Gloeophyllaceae</taxon>
        <taxon>Heliocybe</taxon>
    </lineage>
</organism>
<sequence>MLDLPRPLWFLALGTGRRHQYARGFSIIPGDDQAYLLGWALAIKKMSLCSRYFAYGLERIEGRLGSSHLSSCRQPGSGCRSAIPPRCARL</sequence>